<dbReference type="Proteomes" id="UP001055879">
    <property type="component" value="Linkage Group LG01"/>
</dbReference>
<accession>A0ACB9FL59</accession>
<comment type="caution">
    <text evidence="1">The sequence shown here is derived from an EMBL/GenBank/DDBJ whole genome shotgun (WGS) entry which is preliminary data.</text>
</comment>
<sequence length="893" mass="102141">MGYEGPTEVYKLFKSKFSPQWRFFVHTLQHCISRKTTGWSEFSSTIAYALVCLATSRKFNFSQMILNDLLSNLDTKTKTKRFYMYPRFVQEVINQELTDLPSLEEVYVPKPPKGKVFSNMRRPSKDFSETNTPLFSTMMVVSHSHGEASGSKPTSDQPTDDLPTPFISNDPPQIPFVKPISPITKTYVRKKVQKVPSLPVSSPQKPASPLMEHSPLENIQRETTGGPPNPKKDSVNITKTFPTKTLDEQSSKGPRCQETKGVEGAFARQKASTKRFKDPSRVVNTPKGVEDRYNYDELMETYGNVNLDVINQGLEIKELKKVITSQQVQITKLKKMVLSLVHKKQKKQYVLKRRGSAHDASKKGESSENMKFQVEGEFDGESEKKCEKETGKAAETVKTAVTQSAAEIVEVVTTAPTVETDKPAAETEMSKEEIDIVETLVKAKHDTPKATQKAKGVVIKEGESEKKRTKVSVTDAKKKGKEKMVEHEKLVKKQKQIDLDAELAKELNVQFETELEKEKEIQKAKDRKIALELAKRLNEEYQKSLKSAAKKVTMKASKKRQPSQTFLANQERRKMINFLKGSIGVPEGMFTNMSFGRLEELYKKEMTKLQGDFSQRVEFERKMKQRHDLNIQQPFPDSEEGTPTKEKAEVKKEETLAQKIKVVKIMKSIASKKQAKRPRTEEVEKEKESERMKAESRAEHVETPTEKVEKQEKSQEQTSQQSSEQPRQPVQFDLYMTVTDEEPVKADPISVNAPEIIHWDSLVDKRTNTSESREWVISMKFIQPGERSSEVVPEQIWKRCIRVKYLIKDLHHENGFKRIDHWMLFERCGVYVLTIDKSYHEYYLVDKVYDHSKAKLQGMLKAKLVCAKGSEMARIVIKRTINQSLGLNPDLGI</sequence>
<protein>
    <submittedName>
        <fullName evidence="1">Uncharacterized protein</fullName>
    </submittedName>
</protein>
<reference evidence="1 2" key="2">
    <citation type="journal article" date="2022" name="Mol. Ecol. Resour.">
        <title>The genomes of chicory, endive, great burdock and yacon provide insights into Asteraceae paleo-polyploidization history and plant inulin production.</title>
        <authorList>
            <person name="Fan W."/>
            <person name="Wang S."/>
            <person name="Wang H."/>
            <person name="Wang A."/>
            <person name="Jiang F."/>
            <person name="Liu H."/>
            <person name="Zhao H."/>
            <person name="Xu D."/>
            <person name="Zhang Y."/>
        </authorList>
    </citation>
    <scope>NUCLEOTIDE SEQUENCE [LARGE SCALE GENOMIC DNA]</scope>
    <source>
        <strain evidence="2">cv. Niubang</strain>
    </source>
</reference>
<name>A0ACB9FL59_ARCLA</name>
<organism evidence="1 2">
    <name type="scientific">Arctium lappa</name>
    <name type="common">Greater burdock</name>
    <name type="synonym">Lappa major</name>
    <dbReference type="NCBI Taxonomy" id="4217"/>
    <lineage>
        <taxon>Eukaryota</taxon>
        <taxon>Viridiplantae</taxon>
        <taxon>Streptophyta</taxon>
        <taxon>Embryophyta</taxon>
        <taxon>Tracheophyta</taxon>
        <taxon>Spermatophyta</taxon>
        <taxon>Magnoliopsida</taxon>
        <taxon>eudicotyledons</taxon>
        <taxon>Gunneridae</taxon>
        <taxon>Pentapetalae</taxon>
        <taxon>asterids</taxon>
        <taxon>campanulids</taxon>
        <taxon>Asterales</taxon>
        <taxon>Asteraceae</taxon>
        <taxon>Carduoideae</taxon>
        <taxon>Cardueae</taxon>
        <taxon>Arctiinae</taxon>
        <taxon>Arctium</taxon>
    </lineage>
</organism>
<evidence type="ECO:0000313" key="2">
    <source>
        <dbReference type="Proteomes" id="UP001055879"/>
    </source>
</evidence>
<evidence type="ECO:0000313" key="1">
    <source>
        <dbReference type="EMBL" id="KAI3771832.1"/>
    </source>
</evidence>
<gene>
    <name evidence="1" type="ORF">L6452_03001</name>
</gene>
<dbReference type="EMBL" id="CM042047">
    <property type="protein sequence ID" value="KAI3771832.1"/>
    <property type="molecule type" value="Genomic_DNA"/>
</dbReference>
<proteinExistence type="predicted"/>
<reference evidence="2" key="1">
    <citation type="journal article" date="2022" name="Mol. Ecol. Resour.">
        <title>The genomes of chicory, endive, great burdock and yacon provide insights into Asteraceae palaeo-polyploidization history and plant inulin production.</title>
        <authorList>
            <person name="Fan W."/>
            <person name="Wang S."/>
            <person name="Wang H."/>
            <person name="Wang A."/>
            <person name="Jiang F."/>
            <person name="Liu H."/>
            <person name="Zhao H."/>
            <person name="Xu D."/>
            <person name="Zhang Y."/>
        </authorList>
    </citation>
    <scope>NUCLEOTIDE SEQUENCE [LARGE SCALE GENOMIC DNA]</scope>
    <source>
        <strain evidence="2">cv. Niubang</strain>
    </source>
</reference>
<keyword evidence="2" id="KW-1185">Reference proteome</keyword>